<feature type="region of interest" description="Disordered" evidence="2">
    <location>
        <begin position="175"/>
        <end position="200"/>
    </location>
</feature>
<dbReference type="InterPro" id="IPR057670">
    <property type="entry name" value="SH3_retrovirus"/>
</dbReference>
<feature type="domain" description="Reverse transcriptase Ty1/copia-type" evidence="3">
    <location>
        <begin position="828"/>
        <end position="939"/>
    </location>
</feature>
<feature type="compositionally biased region" description="Basic and acidic residues" evidence="2">
    <location>
        <begin position="177"/>
        <end position="197"/>
    </location>
</feature>
<evidence type="ECO:0000256" key="1">
    <source>
        <dbReference type="SAM" id="Coils"/>
    </source>
</evidence>
<feature type="region of interest" description="Disordered" evidence="2">
    <location>
        <begin position="596"/>
        <end position="616"/>
    </location>
</feature>
<sequence length="1352" mass="152507">MKMDQYLAHTDYALWEVILDGNSAVRMTKDKADEHLARFHGIKDAKTLWAAIKSRFGGNAESKKMQKNAIVLRHKVPHHMLMNSCSHFFANQFSTLQLDKEDLKQIDQDDLEEIDLKWHVAMLFMRVKQFYMKTGRKLEFNGKEPVGFDKTNVECFNCHKRGHFARYYRSARSSGNRSRDARNAGYRGRDNAKRPVKEEDEQALVVQDGLGTYDWSYQVEEEATDIALMAFTSNPSSSSSSNSEKFNKKEVLDIKEEEVTEIVFDNRSSDEENSLANDRFKKGKGYHAVPHPLAGNYIPPKSNVSFTGLDDSIYKFKISETVASLTKDAKDAPETSTEPEPIPAKIDFVKASESIKHVKPVESVKHVKPVTPVNNAEHAKKSKNFSSSPKYEPSKKDCTFHEDKMAKKSVLPTNVGKGTGHRESRPGHPQQALKNKGIVDSGCSRNIKGNKAYLADYQKINDGGFVAFGSSRVNTGCYVLNRALVTKANKKTPYELLNGRTPRIDLLRPFGYPVTILNTLDPLGKFKGKADEGSLVGYYVTTKAFRVFNTKTKKVKENLHVRFLKNKPNIAGTRPNWLFDIDSLTNSMNYIPISVGNQTNKNAGPQDTNGNAGTQDNVDAEKEATNQHYIVLSLWSSVSSTYKSLDDKPKDDKPKDDTSSKTVEEPVNKKDQAYRDELDMLMSQEKEASDAADALRKDNPVNTASTSGTFSADGSSSPHPDAFIPTNTLLHVDQGDSQILDLEDTTKLQSTSIFNSAYDEDLDIFTSLVQSVGAEADFNNIESSTVFNLIPTHRVHLDHSKDQILGHPKSAVQTRGMGNKSSGAHAFKVWRLVDLPYEKKAIGTKWVYRNKKDERGIVVRNKSRVVAQGHRQEKGIDYDEVFSPVVRIEAIRIFFAFASYMGFIVYRMDVKSAFLYGTIEEEVYVSQPPGFIDPQFPHKTSCLQFVLVLDSRLHQNFSHLQSVKQIFRRLISWQCKKHTIVATSTTKAEPRHQETTLGGADAQTRFETTSKRSNDPPFLTGPTVRSREEKMEHETDLTDFVPPTPHDSPLLGGHTLGSDKGSGEKGGSIADQVSTARPEVSAATPSTLPTTITIFGDEDLTIAQTLIKLKNKGKGVLVEEEPEKLKKVKRRDKELAQIESDADLAQKIYEEELAELDKAQKEKQKQEEATIAALTEEFDEIQAKMDADHELAIRMTHEEQEKYTIKEKARLLAEYFKRSKKQLATETAEAIRNKPPTRTQARNMMITYLKHMVVSDEEETVDPEILSTKANGNTSYHKSLSSMLKKFDRQDLVNLHRLVMKRFKDNTPEEKRYPLIKEMLEKMLNWKLEAEAEAKSTMAFELLKFIKSHIEE</sequence>
<protein>
    <submittedName>
        <fullName evidence="5">Copia protein</fullName>
    </submittedName>
</protein>
<evidence type="ECO:0000256" key="2">
    <source>
        <dbReference type="SAM" id="MobiDB-lite"/>
    </source>
</evidence>
<gene>
    <name evidence="5" type="ORF">Tci_017316</name>
</gene>
<feature type="region of interest" description="Disordered" evidence="2">
    <location>
        <begin position="984"/>
        <end position="1069"/>
    </location>
</feature>
<feature type="coiled-coil region" evidence="1">
    <location>
        <begin position="1135"/>
        <end position="1184"/>
    </location>
</feature>
<proteinExistence type="predicted"/>
<feature type="compositionally biased region" description="Basic and acidic residues" evidence="2">
    <location>
        <begin position="644"/>
        <end position="699"/>
    </location>
</feature>
<feature type="compositionally biased region" description="Basic and acidic residues" evidence="2">
    <location>
        <begin position="1025"/>
        <end position="1036"/>
    </location>
</feature>
<accession>A0A6L2K7H7</accession>
<feature type="compositionally biased region" description="Polar residues" evidence="2">
    <location>
        <begin position="700"/>
        <end position="718"/>
    </location>
</feature>
<comment type="caution">
    <text evidence="5">The sequence shown here is derived from an EMBL/GenBank/DDBJ whole genome shotgun (WGS) entry which is preliminary data.</text>
</comment>
<keyword evidence="1" id="KW-0175">Coiled coil</keyword>
<dbReference type="Pfam" id="PF07727">
    <property type="entry name" value="RVT_2"/>
    <property type="match status" value="1"/>
</dbReference>
<reference evidence="5" key="1">
    <citation type="journal article" date="2019" name="Sci. Rep.">
        <title>Draft genome of Tanacetum cinerariifolium, the natural source of mosquito coil.</title>
        <authorList>
            <person name="Yamashiro T."/>
            <person name="Shiraishi A."/>
            <person name="Satake H."/>
            <person name="Nakayama K."/>
        </authorList>
    </citation>
    <scope>NUCLEOTIDE SEQUENCE</scope>
</reference>
<dbReference type="EMBL" id="BKCJ010001972">
    <property type="protein sequence ID" value="GEU45338.1"/>
    <property type="molecule type" value="Genomic_DNA"/>
</dbReference>
<evidence type="ECO:0000259" key="3">
    <source>
        <dbReference type="Pfam" id="PF07727"/>
    </source>
</evidence>
<feature type="region of interest" description="Disordered" evidence="2">
    <location>
        <begin position="369"/>
        <end position="436"/>
    </location>
</feature>
<name>A0A6L2K7H7_TANCI</name>
<feature type="domain" description="Retroviral polymerase SH3-like" evidence="4">
    <location>
        <begin position="524"/>
        <end position="567"/>
    </location>
</feature>
<evidence type="ECO:0000259" key="4">
    <source>
        <dbReference type="Pfam" id="PF25597"/>
    </source>
</evidence>
<organism evidence="5">
    <name type="scientific">Tanacetum cinerariifolium</name>
    <name type="common">Dalmatian daisy</name>
    <name type="synonym">Chrysanthemum cinerariifolium</name>
    <dbReference type="NCBI Taxonomy" id="118510"/>
    <lineage>
        <taxon>Eukaryota</taxon>
        <taxon>Viridiplantae</taxon>
        <taxon>Streptophyta</taxon>
        <taxon>Embryophyta</taxon>
        <taxon>Tracheophyta</taxon>
        <taxon>Spermatophyta</taxon>
        <taxon>Magnoliopsida</taxon>
        <taxon>eudicotyledons</taxon>
        <taxon>Gunneridae</taxon>
        <taxon>Pentapetalae</taxon>
        <taxon>asterids</taxon>
        <taxon>campanulids</taxon>
        <taxon>Asterales</taxon>
        <taxon>Asteraceae</taxon>
        <taxon>Asteroideae</taxon>
        <taxon>Anthemideae</taxon>
        <taxon>Anthemidinae</taxon>
        <taxon>Tanacetum</taxon>
    </lineage>
</organism>
<dbReference type="Pfam" id="PF25597">
    <property type="entry name" value="SH3_retrovirus"/>
    <property type="match status" value="1"/>
</dbReference>
<dbReference type="InterPro" id="IPR013103">
    <property type="entry name" value="RVT_2"/>
</dbReference>
<feature type="region of interest" description="Disordered" evidence="2">
    <location>
        <begin position="642"/>
        <end position="725"/>
    </location>
</feature>
<feature type="compositionally biased region" description="Basic and acidic residues" evidence="2">
    <location>
        <begin position="392"/>
        <end position="406"/>
    </location>
</feature>
<evidence type="ECO:0000313" key="5">
    <source>
        <dbReference type="EMBL" id="GEU45338.1"/>
    </source>
</evidence>